<keyword evidence="9" id="KW-1185">Reference proteome</keyword>
<protein>
    <submittedName>
        <fullName evidence="8">RagB/SusD family nutrient uptake outer membrane protein</fullName>
    </submittedName>
</protein>
<dbReference type="Proteomes" id="UP000198382">
    <property type="component" value="Unassembled WGS sequence"/>
</dbReference>
<dbReference type="Pfam" id="PF07980">
    <property type="entry name" value="SusD_RagB"/>
    <property type="match status" value="1"/>
</dbReference>
<reference evidence="8 9" key="1">
    <citation type="submission" date="2016-11" db="EMBL/GenBank/DDBJ databases">
        <title>Whole genomes of Flavobacteriaceae.</title>
        <authorList>
            <person name="Stine C."/>
            <person name="Li C."/>
            <person name="Tadesse D."/>
        </authorList>
    </citation>
    <scope>NUCLEOTIDE SEQUENCE [LARGE SCALE GENOMIC DNA]</scope>
    <source>
        <strain evidence="8 9">DSM 15937</strain>
    </source>
</reference>
<sequence length="463" mass="52142">MKTANFKIYLSILPFVLLCLLYGCSNFTEVDLPSSQLTSGTVFEDKTTANAAMVDIYSKIRDTGILTGYPSGICSQLGLYTDELKYYGVSGTGPANYYNNTLLATDPQIAVLWNSSYTQIYSANAVIEGVEKAKSLPVDDKRRLTGEALFVRALIHFYLLNIYGPIPYISTTDYKSNSTAHRMPETVVYDLIQKDLEQSVDLLHNEYNGSNRVRPNKGTAQALLARVYLYSEKWEEASNMASAVLNQTDLYVWPASLDLEFKKESKATIWQLMSNQEGANTYQGNVFIFIQGPPPSVAVTENLVNAFSNDDLRKTKWLKAVSNGTSTWYHPYKYKEKSNTATSLEYSIVFRMAEQYLIRAEARARTGDLIGAKEDLNKTRNLAGLGNTAATTPNEIMNALQAERRLEFFTEFGHRFFDLKRFGKLDEVLSPVKPQWKTTYRLLPLPQTELMLNPNLSPQNAGY</sequence>
<dbReference type="PROSITE" id="PS51257">
    <property type="entry name" value="PROKAR_LIPOPROTEIN"/>
    <property type="match status" value="1"/>
</dbReference>
<dbReference type="Pfam" id="PF14322">
    <property type="entry name" value="SusD-like_3"/>
    <property type="match status" value="1"/>
</dbReference>
<accession>A0ABX4BQM7</accession>
<evidence type="ECO:0000259" key="7">
    <source>
        <dbReference type="Pfam" id="PF14322"/>
    </source>
</evidence>
<evidence type="ECO:0000259" key="6">
    <source>
        <dbReference type="Pfam" id="PF07980"/>
    </source>
</evidence>
<comment type="subcellular location">
    <subcellularLocation>
        <location evidence="1">Cell outer membrane</location>
    </subcellularLocation>
</comment>
<proteinExistence type="inferred from homology"/>
<comment type="caution">
    <text evidence="8">The sequence shown here is derived from an EMBL/GenBank/DDBJ whole genome shotgun (WGS) entry which is preliminary data.</text>
</comment>
<dbReference type="Gene3D" id="1.25.40.390">
    <property type="match status" value="1"/>
</dbReference>
<evidence type="ECO:0000256" key="5">
    <source>
        <dbReference type="ARBA" id="ARBA00023237"/>
    </source>
</evidence>
<comment type="similarity">
    <text evidence="2">Belongs to the SusD family.</text>
</comment>
<evidence type="ECO:0000256" key="4">
    <source>
        <dbReference type="ARBA" id="ARBA00023136"/>
    </source>
</evidence>
<dbReference type="EMBL" id="MUGV01000020">
    <property type="protein sequence ID" value="OXA78644.1"/>
    <property type="molecule type" value="Genomic_DNA"/>
</dbReference>
<dbReference type="CDD" id="cd08977">
    <property type="entry name" value="SusD"/>
    <property type="match status" value="1"/>
</dbReference>
<keyword evidence="3" id="KW-0732">Signal</keyword>
<keyword evidence="5" id="KW-0998">Cell outer membrane</keyword>
<name>A0ABX4BQM7_FLAFR</name>
<feature type="domain" description="RagB/SusD" evidence="6">
    <location>
        <begin position="312"/>
        <end position="463"/>
    </location>
</feature>
<evidence type="ECO:0000313" key="9">
    <source>
        <dbReference type="Proteomes" id="UP000198382"/>
    </source>
</evidence>
<dbReference type="SUPFAM" id="SSF48452">
    <property type="entry name" value="TPR-like"/>
    <property type="match status" value="1"/>
</dbReference>
<gene>
    <name evidence="8" type="ORF">B0A65_13000</name>
</gene>
<evidence type="ECO:0000256" key="1">
    <source>
        <dbReference type="ARBA" id="ARBA00004442"/>
    </source>
</evidence>
<dbReference type="InterPro" id="IPR011990">
    <property type="entry name" value="TPR-like_helical_dom_sf"/>
</dbReference>
<keyword evidence="4" id="KW-0472">Membrane</keyword>
<evidence type="ECO:0000313" key="8">
    <source>
        <dbReference type="EMBL" id="OXA78644.1"/>
    </source>
</evidence>
<evidence type="ECO:0000256" key="3">
    <source>
        <dbReference type="ARBA" id="ARBA00022729"/>
    </source>
</evidence>
<dbReference type="InterPro" id="IPR033985">
    <property type="entry name" value="SusD-like_N"/>
</dbReference>
<dbReference type="RefSeq" id="WP_074662086.1">
    <property type="nucleotide sequence ID" value="NZ_MUGV01000020.1"/>
</dbReference>
<evidence type="ECO:0000256" key="2">
    <source>
        <dbReference type="ARBA" id="ARBA00006275"/>
    </source>
</evidence>
<dbReference type="InterPro" id="IPR012944">
    <property type="entry name" value="SusD_RagB_dom"/>
</dbReference>
<feature type="domain" description="SusD-like N-terminal" evidence="7">
    <location>
        <begin position="98"/>
        <end position="229"/>
    </location>
</feature>
<organism evidence="8 9">
    <name type="scientific">Flavobacterium frigidimaris</name>
    <dbReference type="NCBI Taxonomy" id="262320"/>
    <lineage>
        <taxon>Bacteria</taxon>
        <taxon>Pseudomonadati</taxon>
        <taxon>Bacteroidota</taxon>
        <taxon>Flavobacteriia</taxon>
        <taxon>Flavobacteriales</taxon>
        <taxon>Flavobacteriaceae</taxon>
        <taxon>Flavobacterium</taxon>
    </lineage>
</organism>